<dbReference type="PRINTS" id="PR00765">
    <property type="entry name" value="CRBOXYPTASEA"/>
</dbReference>
<dbReference type="SMART" id="SM00631">
    <property type="entry name" value="Zn_pept"/>
    <property type="match status" value="1"/>
</dbReference>
<evidence type="ECO:0000256" key="10">
    <source>
        <dbReference type="ARBA" id="ARBA00022801"/>
    </source>
</evidence>
<organism evidence="20 22">
    <name type="scientific">Didymodactylos carnosus</name>
    <dbReference type="NCBI Taxonomy" id="1234261"/>
    <lineage>
        <taxon>Eukaryota</taxon>
        <taxon>Metazoa</taxon>
        <taxon>Spiralia</taxon>
        <taxon>Gnathifera</taxon>
        <taxon>Rotifera</taxon>
        <taxon>Eurotatoria</taxon>
        <taxon>Bdelloidea</taxon>
        <taxon>Philodinida</taxon>
        <taxon>Philodinidae</taxon>
        <taxon>Didymodactylos</taxon>
    </lineage>
</organism>
<evidence type="ECO:0000313" key="20">
    <source>
        <dbReference type="EMBL" id="CAF0982298.1"/>
    </source>
</evidence>
<evidence type="ECO:0000256" key="18">
    <source>
        <dbReference type="SAM" id="SignalP"/>
    </source>
</evidence>
<evidence type="ECO:0000256" key="2">
    <source>
        <dbReference type="ARBA" id="ARBA00003091"/>
    </source>
</evidence>
<comment type="caution">
    <text evidence="20">The sequence shown here is derived from an EMBL/GenBank/DDBJ whole genome shotgun (WGS) entry which is preliminary data.</text>
</comment>
<evidence type="ECO:0000256" key="8">
    <source>
        <dbReference type="ARBA" id="ARBA00022723"/>
    </source>
</evidence>
<dbReference type="GO" id="GO:0008270">
    <property type="term" value="F:zinc ion binding"/>
    <property type="evidence" value="ECO:0007669"/>
    <property type="project" value="InterPro"/>
</dbReference>
<evidence type="ECO:0000256" key="9">
    <source>
        <dbReference type="ARBA" id="ARBA00022729"/>
    </source>
</evidence>
<keyword evidence="8" id="KW-0479">Metal-binding</keyword>
<dbReference type="Gene3D" id="3.30.70.340">
    <property type="entry name" value="Metallocarboxypeptidase-like"/>
    <property type="match status" value="1"/>
</dbReference>
<dbReference type="FunFam" id="3.40.630.10:FF:000040">
    <property type="entry name" value="zinc carboxypeptidase"/>
    <property type="match status" value="1"/>
</dbReference>
<gene>
    <name evidence="20" type="ORF">GPM918_LOCUS12815</name>
    <name evidence="21" type="ORF">SRO942_LOCUS12812</name>
</gene>
<evidence type="ECO:0000256" key="13">
    <source>
        <dbReference type="ARBA" id="ARBA00023049"/>
    </source>
</evidence>
<dbReference type="GO" id="GO:0004181">
    <property type="term" value="F:metallocarboxypeptidase activity"/>
    <property type="evidence" value="ECO:0007669"/>
    <property type="project" value="InterPro"/>
</dbReference>
<evidence type="ECO:0000256" key="12">
    <source>
        <dbReference type="ARBA" id="ARBA00023026"/>
    </source>
</evidence>
<keyword evidence="13" id="KW-0482">Metalloprotease</keyword>
<dbReference type="SUPFAM" id="SSF54897">
    <property type="entry name" value="Protease propeptides/inhibitors"/>
    <property type="match status" value="1"/>
</dbReference>
<sequence>MMLLHLLIFSIIATVTSKKSYDGHIVISVTPFEESHYKLLSALEERKEIDIWNEIRRNASVDVMIHQKNKASWMKVFASLGMKPSMVIDDVQKLLNSEQQMLNIQSRSGIRGVTDTFLTYDEINAYLKQMESEYPGLAAVQSIGLTVENRNLNLIKIGSPSARRNAFLDCGIHAREWISPATCLYMINEFLTGYSKGGDAKQILDTYTLHILPLLNPDGYAYSHSRDRMWRKNRKPVGSNCFGVDLNRNFGYMWNTGGSSASPCSDTFHGGAAMSENEAKAMQSYMTNKPWDTYLTFHSYGQWWFTNWGYTNTLPPGYTELVAKAKIGADALRSVNGRSYTIGSSAVLLYVASGGSEDWTRGALNIKYSYCLELPPTGGTGFIAPISEIKKTGAETFKGVCEYLKAI</sequence>
<dbReference type="Gene3D" id="3.40.630.10">
    <property type="entry name" value="Zn peptidases"/>
    <property type="match status" value="1"/>
</dbReference>
<accession>A0A814FEQ9</accession>
<evidence type="ECO:0000313" key="22">
    <source>
        <dbReference type="Proteomes" id="UP000663829"/>
    </source>
</evidence>
<dbReference type="GO" id="GO:0005615">
    <property type="term" value="C:extracellular space"/>
    <property type="evidence" value="ECO:0007669"/>
    <property type="project" value="TreeGrafter"/>
</dbReference>
<evidence type="ECO:0000256" key="17">
    <source>
        <dbReference type="PROSITE-ProRule" id="PRU01379"/>
    </source>
</evidence>
<feature type="chain" id="PRO_5035684669" description="Peptidase M14 domain-containing protein" evidence="18">
    <location>
        <begin position="18"/>
        <end position="407"/>
    </location>
</feature>
<keyword evidence="15" id="KW-1015">Disulfide bond</keyword>
<evidence type="ECO:0000259" key="19">
    <source>
        <dbReference type="PROSITE" id="PS52035"/>
    </source>
</evidence>
<comment type="subcellular location">
    <subcellularLocation>
        <location evidence="3">Secreted</location>
    </subcellularLocation>
</comment>
<dbReference type="InterPro" id="IPR003146">
    <property type="entry name" value="M14A_act_pep"/>
</dbReference>
<dbReference type="EMBL" id="CAJNOQ010002852">
    <property type="protein sequence ID" value="CAF0982298.1"/>
    <property type="molecule type" value="Genomic_DNA"/>
</dbReference>
<comment type="similarity">
    <text evidence="4 17">Belongs to the peptidase M14 family.</text>
</comment>
<evidence type="ECO:0000256" key="14">
    <source>
        <dbReference type="ARBA" id="ARBA00023145"/>
    </source>
</evidence>
<dbReference type="PANTHER" id="PTHR11705">
    <property type="entry name" value="PROTEASE FAMILY M14 CARBOXYPEPTIDASE A,B"/>
    <property type="match status" value="1"/>
</dbReference>
<keyword evidence="7" id="KW-0645">Protease</keyword>
<keyword evidence="5" id="KW-0964">Secreted</keyword>
<feature type="signal peptide" evidence="18">
    <location>
        <begin position="1"/>
        <end position="17"/>
    </location>
</feature>
<keyword evidence="11" id="KW-0862">Zinc</keyword>
<evidence type="ECO:0000256" key="1">
    <source>
        <dbReference type="ARBA" id="ARBA00001947"/>
    </source>
</evidence>
<keyword evidence="10" id="KW-0378">Hydrolase</keyword>
<keyword evidence="22" id="KW-1185">Reference proteome</keyword>
<protein>
    <recommendedName>
        <fullName evidence="19">Peptidase M14 domain-containing protein</fullName>
    </recommendedName>
</protein>
<dbReference type="Pfam" id="PF02244">
    <property type="entry name" value="Propep_M14"/>
    <property type="match status" value="1"/>
</dbReference>
<evidence type="ECO:0000256" key="7">
    <source>
        <dbReference type="ARBA" id="ARBA00022670"/>
    </source>
</evidence>
<dbReference type="InterPro" id="IPR000834">
    <property type="entry name" value="Peptidase_M14"/>
</dbReference>
<comment type="function">
    <text evidence="16">Involved in the digestion of the blood meal.</text>
</comment>
<reference evidence="20" key="1">
    <citation type="submission" date="2021-02" db="EMBL/GenBank/DDBJ databases">
        <authorList>
            <person name="Nowell W R."/>
        </authorList>
    </citation>
    <scope>NUCLEOTIDE SEQUENCE</scope>
</reference>
<evidence type="ECO:0000256" key="5">
    <source>
        <dbReference type="ARBA" id="ARBA00022525"/>
    </source>
</evidence>
<dbReference type="Pfam" id="PF00246">
    <property type="entry name" value="Peptidase_M14"/>
    <property type="match status" value="1"/>
</dbReference>
<keyword evidence="9 18" id="KW-0732">Signal</keyword>
<feature type="active site" description="Proton donor/acceptor" evidence="17">
    <location>
        <position position="373"/>
    </location>
</feature>
<comment type="function">
    <text evidence="2">Extracellular metalloprotease that contributes to pathogenicity.</text>
</comment>
<dbReference type="Proteomes" id="UP000663829">
    <property type="component" value="Unassembled WGS sequence"/>
</dbReference>
<keyword evidence="12" id="KW-0843">Virulence</keyword>
<dbReference type="InterPro" id="IPR036990">
    <property type="entry name" value="M14A-like_propep"/>
</dbReference>
<keyword evidence="6" id="KW-0121">Carboxypeptidase</keyword>
<dbReference type="CDD" id="cd03860">
    <property type="entry name" value="M14_CP_A-B_like"/>
    <property type="match status" value="1"/>
</dbReference>
<evidence type="ECO:0000256" key="11">
    <source>
        <dbReference type="ARBA" id="ARBA00022833"/>
    </source>
</evidence>
<evidence type="ECO:0000256" key="16">
    <source>
        <dbReference type="ARBA" id="ARBA00057299"/>
    </source>
</evidence>
<feature type="domain" description="Peptidase M14" evidence="19">
    <location>
        <begin position="116"/>
        <end position="407"/>
    </location>
</feature>
<comment type="cofactor">
    <cofactor evidence="1">
        <name>Zn(2+)</name>
        <dbReference type="ChEBI" id="CHEBI:29105"/>
    </cofactor>
</comment>
<evidence type="ECO:0000313" key="21">
    <source>
        <dbReference type="EMBL" id="CAF3754770.1"/>
    </source>
</evidence>
<evidence type="ECO:0000256" key="4">
    <source>
        <dbReference type="ARBA" id="ARBA00005988"/>
    </source>
</evidence>
<evidence type="ECO:0000256" key="15">
    <source>
        <dbReference type="ARBA" id="ARBA00023157"/>
    </source>
</evidence>
<dbReference type="GO" id="GO:0006508">
    <property type="term" value="P:proteolysis"/>
    <property type="evidence" value="ECO:0007669"/>
    <property type="project" value="UniProtKB-KW"/>
</dbReference>
<evidence type="ECO:0000256" key="3">
    <source>
        <dbReference type="ARBA" id="ARBA00004613"/>
    </source>
</evidence>
<evidence type="ECO:0000256" key="6">
    <source>
        <dbReference type="ARBA" id="ARBA00022645"/>
    </source>
</evidence>
<dbReference type="OrthoDB" id="3626597at2759"/>
<name>A0A814FEQ9_9BILA</name>
<dbReference type="PANTHER" id="PTHR11705:SF143">
    <property type="entry name" value="SLL0236 PROTEIN"/>
    <property type="match status" value="1"/>
</dbReference>
<dbReference type="SUPFAM" id="SSF53187">
    <property type="entry name" value="Zn-dependent exopeptidases"/>
    <property type="match status" value="1"/>
</dbReference>
<dbReference type="PROSITE" id="PS52035">
    <property type="entry name" value="PEPTIDASE_M14"/>
    <property type="match status" value="1"/>
</dbReference>
<keyword evidence="14" id="KW-0865">Zymogen</keyword>
<dbReference type="EMBL" id="CAJOBC010002851">
    <property type="protein sequence ID" value="CAF3754770.1"/>
    <property type="molecule type" value="Genomic_DNA"/>
</dbReference>
<dbReference type="AlphaFoldDB" id="A0A814FEQ9"/>
<proteinExistence type="inferred from homology"/>
<dbReference type="Proteomes" id="UP000681722">
    <property type="component" value="Unassembled WGS sequence"/>
</dbReference>